<name>A0A1M5S3V2_9BACT</name>
<proteinExistence type="predicted"/>
<reference evidence="1 2" key="1">
    <citation type="submission" date="2016-11" db="EMBL/GenBank/DDBJ databases">
        <authorList>
            <person name="Jaros S."/>
            <person name="Januszkiewicz K."/>
            <person name="Wedrychowicz H."/>
        </authorList>
    </citation>
    <scope>NUCLEOTIDE SEQUENCE [LARGE SCALE GENOMIC DNA]</scope>
    <source>
        <strain evidence="1 2">DSM 9705</strain>
    </source>
</reference>
<protein>
    <recommendedName>
        <fullName evidence="3">Phage tail assembly chaperone protein, TAC</fullName>
    </recommendedName>
</protein>
<keyword evidence="2" id="KW-1185">Reference proteome</keyword>
<dbReference type="Proteomes" id="UP000184139">
    <property type="component" value="Unassembled WGS sequence"/>
</dbReference>
<evidence type="ECO:0000313" key="1">
    <source>
        <dbReference type="EMBL" id="SHH33312.1"/>
    </source>
</evidence>
<dbReference type="RefSeq" id="WP_073372922.1">
    <property type="nucleotide sequence ID" value="NZ_FQXS01000001.1"/>
</dbReference>
<sequence length="130" mass="13958">MRKSLIITVKDVGEVTVKEVSPFALYRALNSADKAGEMISLLTDCVDLPEGKRLQDLWPSEIEQIVESFVEVNSAFLGIADKLGLKGMLVGLSAMVTQNLPKLFAESYRQVMESALGTTAGAVSSPPSTP</sequence>
<dbReference type="EMBL" id="FQXS01000001">
    <property type="protein sequence ID" value="SHH33312.1"/>
    <property type="molecule type" value="Genomic_DNA"/>
</dbReference>
<evidence type="ECO:0000313" key="2">
    <source>
        <dbReference type="Proteomes" id="UP000184139"/>
    </source>
</evidence>
<evidence type="ECO:0008006" key="3">
    <source>
        <dbReference type="Google" id="ProtNLM"/>
    </source>
</evidence>
<dbReference type="AlphaFoldDB" id="A0A1M5S3V2"/>
<accession>A0A1M5S3V2</accession>
<gene>
    <name evidence="1" type="ORF">SAMN02745124_00155</name>
</gene>
<organism evidence="1 2">
    <name type="scientific">Desulfofustis glycolicus DSM 9705</name>
    <dbReference type="NCBI Taxonomy" id="1121409"/>
    <lineage>
        <taxon>Bacteria</taxon>
        <taxon>Pseudomonadati</taxon>
        <taxon>Thermodesulfobacteriota</taxon>
        <taxon>Desulfobulbia</taxon>
        <taxon>Desulfobulbales</taxon>
        <taxon>Desulfocapsaceae</taxon>
        <taxon>Desulfofustis</taxon>
    </lineage>
</organism>
<dbReference type="STRING" id="1121409.SAMN02745124_00155"/>